<evidence type="ECO:0000313" key="2">
    <source>
        <dbReference type="Proteomes" id="UP001158067"/>
    </source>
</evidence>
<organism evidence="1 2">
    <name type="scientific">Neorhodopirellula lusitana</name>
    <dbReference type="NCBI Taxonomy" id="445327"/>
    <lineage>
        <taxon>Bacteria</taxon>
        <taxon>Pseudomonadati</taxon>
        <taxon>Planctomycetota</taxon>
        <taxon>Planctomycetia</taxon>
        <taxon>Pirellulales</taxon>
        <taxon>Pirellulaceae</taxon>
        <taxon>Neorhodopirellula</taxon>
    </lineage>
</organism>
<gene>
    <name evidence="1" type="ORF">SAMN06265222_101697</name>
</gene>
<evidence type="ECO:0000313" key="1">
    <source>
        <dbReference type="EMBL" id="SMP42042.1"/>
    </source>
</evidence>
<dbReference type="Proteomes" id="UP001158067">
    <property type="component" value="Unassembled WGS sequence"/>
</dbReference>
<sequence length="54" mass="5970">MLAASVPEMTAEKRLAANLTLDLPAFAESSALLGRLRSFWKIATSYRGLTPYLR</sequence>
<accession>A0ABY1PQ28</accession>
<comment type="caution">
    <text evidence="1">The sequence shown here is derived from an EMBL/GenBank/DDBJ whole genome shotgun (WGS) entry which is preliminary data.</text>
</comment>
<name>A0ABY1PQ28_9BACT</name>
<keyword evidence="2" id="KW-1185">Reference proteome</keyword>
<dbReference type="EMBL" id="FXUG01000001">
    <property type="protein sequence ID" value="SMP42042.1"/>
    <property type="molecule type" value="Genomic_DNA"/>
</dbReference>
<proteinExistence type="predicted"/>
<protein>
    <submittedName>
        <fullName evidence="1">Uncharacterized protein</fullName>
    </submittedName>
</protein>
<reference evidence="1 2" key="1">
    <citation type="submission" date="2017-05" db="EMBL/GenBank/DDBJ databases">
        <authorList>
            <person name="Varghese N."/>
            <person name="Submissions S."/>
        </authorList>
    </citation>
    <scope>NUCLEOTIDE SEQUENCE [LARGE SCALE GENOMIC DNA]</scope>
    <source>
        <strain evidence="1 2">DSM 25457</strain>
    </source>
</reference>